<proteinExistence type="predicted"/>
<dbReference type="EMBL" id="LXQA010519119">
    <property type="protein sequence ID" value="MCI56833.1"/>
    <property type="molecule type" value="Genomic_DNA"/>
</dbReference>
<dbReference type="Proteomes" id="UP000265520">
    <property type="component" value="Unassembled WGS sequence"/>
</dbReference>
<comment type="caution">
    <text evidence="1">The sequence shown here is derived from an EMBL/GenBank/DDBJ whole genome shotgun (WGS) entry which is preliminary data.</text>
</comment>
<feature type="non-terminal residue" evidence="1">
    <location>
        <position position="34"/>
    </location>
</feature>
<evidence type="ECO:0000313" key="1">
    <source>
        <dbReference type="EMBL" id="MCI56833.1"/>
    </source>
</evidence>
<keyword evidence="2" id="KW-1185">Reference proteome</keyword>
<protein>
    <submittedName>
        <fullName evidence="1">Uncharacterized protein</fullName>
    </submittedName>
</protein>
<accession>A0A392T6U7</accession>
<name>A0A392T6U7_9FABA</name>
<dbReference type="AlphaFoldDB" id="A0A392T6U7"/>
<sequence length="34" mass="4048">MPKSIEEWNPTPLEKRYSFTGEEVTYYHVSDSLL</sequence>
<evidence type="ECO:0000313" key="2">
    <source>
        <dbReference type="Proteomes" id="UP000265520"/>
    </source>
</evidence>
<reference evidence="1 2" key="1">
    <citation type="journal article" date="2018" name="Front. Plant Sci.">
        <title>Red Clover (Trifolium pratense) and Zigzag Clover (T. medium) - A Picture of Genomic Similarities and Differences.</title>
        <authorList>
            <person name="Dluhosova J."/>
            <person name="Istvanek J."/>
            <person name="Nedelnik J."/>
            <person name="Repkova J."/>
        </authorList>
    </citation>
    <scope>NUCLEOTIDE SEQUENCE [LARGE SCALE GENOMIC DNA]</scope>
    <source>
        <strain evidence="2">cv. 10/8</strain>
        <tissue evidence="1">Leaf</tissue>
    </source>
</reference>
<organism evidence="1 2">
    <name type="scientific">Trifolium medium</name>
    <dbReference type="NCBI Taxonomy" id="97028"/>
    <lineage>
        <taxon>Eukaryota</taxon>
        <taxon>Viridiplantae</taxon>
        <taxon>Streptophyta</taxon>
        <taxon>Embryophyta</taxon>
        <taxon>Tracheophyta</taxon>
        <taxon>Spermatophyta</taxon>
        <taxon>Magnoliopsida</taxon>
        <taxon>eudicotyledons</taxon>
        <taxon>Gunneridae</taxon>
        <taxon>Pentapetalae</taxon>
        <taxon>rosids</taxon>
        <taxon>fabids</taxon>
        <taxon>Fabales</taxon>
        <taxon>Fabaceae</taxon>
        <taxon>Papilionoideae</taxon>
        <taxon>50 kb inversion clade</taxon>
        <taxon>NPAAA clade</taxon>
        <taxon>Hologalegina</taxon>
        <taxon>IRL clade</taxon>
        <taxon>Trifolieae</taxon>
        <taxon>Trifolium</taxon>
    </lineage>
</organism>